<evidence type="ECO:0000256" key="9">
    <source>
        <dbReference type="PIRSR" id="PIRSR000114-1"/>
    </source>
</evidence>
<dbReference type="NCBIfam" id="NF000942">
    <property type="entry name" value="PRK00094.1-4"/>
    <property type="match status" value="1"/>
</dbReference>
<protein>
    <recommendedName>
        <fullName evidence="8">Glycerol-3-phosphate dehydrogenase [NAD(P)+]</fullName>
        <ecNumber evidence="8">1.1.1.94</ecNumber>
    </recommendedName>
    <alternativeName>
        <fullName evidence="8">NAD(P)(+)-dependent glycerol-3-phosphate dehydrogenase</fullName>
    </alternativeName>
    <alternativeName>
        <fullName evidence="8">NAD(P)H-dependent dihydroxyacetone-phosphate reductase</fullName>
    </alternativeName>
</protein>
<comment type="caution">
    <text evidence="8">Lacks conserved residue(s) required for the propagation of feature annotation.</text>
</comment>
<dbReference type="SUPFAM" id="SSF51735">
    <property type="entry name" value="NAD(P)-binding Rossmann-fold domains"/>
    <property type="match status" value="1"/>
</dbReference>
<dbReference type="InterPro" id="IPR008927">
    <property type="entry name" value="6-PGluconate_DH-like_C_sf"/>
</dbReference>
<feature type="active site" description="Proton acceptor" evidence="8 9">
    <location>
        <position position="177"/>
    </location>
</feature>
<feature type="binding site" evidence="11">
    <location>
        <position position="241"/>
    </location>
    <ligand>
        <name>NAD(+)</name>
        <dbReference type="ChEBI" id="CHEBI:57540"/>
    </ligand>
</feature>
<feature type="binding site" evidence="8">
    <location>
        <position position="98"/>
    </location>
    <ligand>
        <name>sn-glycerol 3-phosphate</name>
        <dbReference type="ChEBI" id="CHEBI:57597"/>
    </ligand>
</feature>
<dbReference type="GO" id="GO:0047952">
    <property type="term" value="F:glycerol-3-phosphate dehydrogenase [NAD(P)+] activity"/>
    <property type="evidence" value="ECO:0007669"/>
    <property type="project" value="UniProtKB-UniRule"/>
</dbReference>
<dbReference type="PANTHER" id="PTHR11728">
    <property type="entry name" value="GLYCEROL-3-PHOSPHATE DEHYDROGENASE"/>
    <property type="match status" value="1"/>
</dbReference>
<dbReference type="InterPro" id="IPR006109">
    <property type="entry name" value="G3P_DH_NAD-dep_C"/>
</dbReference>
<keyword evidence="3 8" id="KW-0560">Oxidoreductase</keyword>
<keyword evidence="8" id="KW-0521">NADP</keyword>
<feature type="domain" description="Glycerol-3-phosphate dehydrogenase NAD-dependent C-terminal" evidence="15">
    <location>
        <begin position="166"/>
        <end position="305"/>
    </location>
</feature>
<keyword evidence="5 8" id="KW-0443">Lipid metabolism</keyword>
<dbReference type="Pfam" id="PF07479">
    <property type="entry name" value="NAD_Gly3P_dh_C"/>
    <property type="match status" value="1"/>
</dbReference>
<dbReference type="GO" id="GO:0008654">
    <property type="term" value="P:phospholipid biosynthetic process"/>
    <property type="evidence" value="ECO:0007669"/>
    <property type="project" value="UniProtKB-KW"/>
</dbReference>
<feature type="binding site" evidence="8">
    <location>
        <position position="10"/>
    </location>
    <ligand>
        <name>NADPH</name>
        <dbReference type="ChEBI" id="CHEBI:57783"/>
    </ligand>
</feature>
<evidence type="ECO:0000256" key="5">
    <source>
        <dbReference type="ARBA" id="ARBA00023098"/>
    </source>
</evidence>
<comment type="catalytic activity">
    <reaction evidence="8">
        <text>sn-glycerol 3-phosphate + NAD(+) = dihydroxyacetone phosphate + NADH + H(+)</text>
        <dbReference type="Rhea" id="RHEA:11092"/>
        <dbReference type="ChEBI" id="CHEBI:15378"/>
        <dbReference type="ChEBI" id="CHEBI:57540"/>
        <dbReference type="ChEBI" id="CHEBI:57597"/>
        <dbReference type="ChEBI" id="CHEBI:57642"/>
        <dbReference type="ChEBI" id="CHEBI:57945"/>
        <dbReference type="EC" id="1.1.1.94"/>
    </reaction>
</comment>
<comment type="similarity">
    <text evidence="1 8 12">Belongs to the NAD-dependent glycerol-3-phosphate dehydrogenase family.</text>
</comment>
<feature type="binding site" evidence="8">
    <location>
        <position position="125"/>
    </location>
    <ligand>
        <name>sn-glycerol 3-phosphate</name>
        <dbReference type="ChEBI" id="CHEBI:57597"/>
    </ligand>
</feature>
<dbReference type="InterPro" id="IPR006168">
    <property type="entry name" value="G3P_DH_NAD-dep"/>
</dbReference>
<dbReference type="PIRSF" id="PIRSF000114">
    <property type="entry name" value="Glycerol-3-P_dh"/>
    <property type="match status" value="1"/>
</dbReference>
<feature type="binding site" evidence="8">
    <location>
        <position position="129"/>
    </location>
    <ligand>
        <name>NADPH</name>
        <dbReference type="ChEBI" id="CHEBI:57783"/>
    </ligand>
</feature>
<feature type="binding site" evidence="11">
    <location>
        <position position="129"/>
    </location>
    <ligand>
        <name>NAD(+)</name>
        <dbReference type="ChEBI" id="CHEBI:57540"/>
    </ligand>
</feature>
<evidence type="ECO:0000256" key="13">
    <source>
        <dbReference type="RuleBase" id="RU000439"/>
    </source>
</evidence>
<evidence type="ECO:0000259" key="15">
    <source>
        <dbReference type="Pfam" id="PF07479"/>
    </source>
</evidence>
<evidence type="ECO:0000256" key="7">
    <source>
        <dbReference type="ARBA" id="ARBA00023264"/>
    </source>
</evidence>
<proteinExistence type="inferred from homology"/>
<dbReference type="InterPro" id="IPR013328">
    <property type="entry name" value="6PGD_dom2"/>
</dbReference>
<dbReference type="HAMAP" id="MF_00394">
    <property type="entry name" value="NAD_Glyc3P_dehydrog"/>
    <property type="match status" value="1"/>
</dbReference>
<evidence type="ECO:0000313" key="16">
    <source>
        <dbReference type="EMBL" id="HHR34375.1"/>
    </source>
</evidence>
<dbReference type="PRINTS" id="PR00077">
    <property type="entry name" value="GPDHDRGNASE"/>
</dbReference>
<feature type="binding site" evidence="8">
    <location>
        <position position="31"/>
    </location>
    <ligand>
        <name>NADPH</name>
        <dbReference type="ChEBI" id="CHEBI:57783"/>
    </ligand>
</feature>
<comment type="caution">
    <text evidence="16">The sequence shown here is derived from an EMBL/GenBank/DDBJ whole genome shotgun (WGS) entry which is preliminary data.</text>
</comment>
<dbReference type="NCBIfam" id="NF000940">
    <property type="entry name" value="PRK00094.1-2"/>
    <property type="match status" value="1"/>
</dbReference>
<feature type="binding site" evidence="10">
    <location>
        <position position="98"/>
    </location>
    <ligand>
        <name>substrate</name>
    </ligand>
</feature>
<keyword evidence="2 8" id="KW-0444">Lipid biosynthesis</keyword>
<feature type="binding site" evidence="8">
    <location>
        <position position="241"/>
    </location>
    <ligand>
        <name>sn-glycerol 3-phosphate</name>
        <dbReference type="ChEBI" id="CHEBI:57597"/>
    </ligand>
</feature>
<feature type="binding site" evidence="8">
    <location>
        <position position="177"/>
    </location>
    <ligand>
        <name>sn-glycerol 3-phosphate</name>
        <dbReference type="ChEBI" id="CHEBI:57597"/>
    </ligand>
</feature>
<dbReference type="SUPFAM" id="SSF48179">
    <property type="entry name" value="6-phosphogluconate dehydrogenase C-terminal domain-like"/>
    <property type="match status" value="1"/>
</dbReference>
<feature type="binding site" evidence="8">
    <location>
        <position position="230"/>
    </location>
    <ligand>
        <name>sn-glycerol 3-phosphate</name>
        <dbReference type="ChEBI" id="CHEBI:57597"/>
    </ligand>
</feature>
<feature type="binding site" evidence="8">
    <location>
        <position position="267"/>
    </location>
    <ligand>
        <name>NADPH</name>
        <dbReference type="ChEBI" id="CHEBI:57783"/>
    </ligand>
</feature>
<keyword evidence="8" id="KW-0963">Cytoplasm</keyword>
<dbReference type="EMBL" id="DRXW01000329">
    <property type="protein sequence ID" value="HHR34375.1"/>
    <property type="molecule type" value="Genomic_DNA"/>
</dbReference>
<comment type="subcellular location">
    <subcellularLocation>
        <location evidence="8">Cytoplasm</location>
    </subcellularLocation>
</comment>
<feature type="binding site" evidence="8">
    <location>
        <position position="241"/>
    </location>
    <ligand>
        <name>NADPH</name>
        <dbReference type="ChEBI" id="CHEBI:57783"/>
    </ligand>
</feature>
<evidence type="ECO:0000256" key="4">
    <source>
        <dbReference type="ARBA" id="ARBA00023027"/>
    </source>
</evidence>
<dbReference type="Gene3D" id="1.10.1040.10">
    <property type="entry name" value="N-(1-d-carboxylethyl)-l-norvaline Dehydrogenase, domain 2"/>
    <property type="match status" value="1"/>
</dbReference>
<dbReference type="GO" id="GO:0005829">
    <property type="term" value="C:cytosol"/>
    <property type="evidence" value="ECO:0007669"/>
    <property type="project" value="TreeGrafter"/>
</dbReference>
<name>A0A7C5U923_9BACT</name>
<dbReference type="AlphaFoldDB" id="A0A7C5U923"/>
<dbReference type="EC" id="1.1.1.94" evidence="8"/>
<evidence type="ECO:0000256" key="8">
    <source>
        <dbReference type="HAMAP-Rule" id="MF_00394"/>
    </source>
</evidence>
<feature type="domain" description="Glycerol-3-phosphate dehydrogenase NAD-dependent N-terminal" evidence="14">
    <location>
        <begin position="5"/>
        <end position="145"/>
    </location>
</feature>
<organism evidence="16">
    <name type="scientific">Fervidobacterium nodosum</name>
    <dbReference type="NCBI Taxonomy" id="2424"/>
    <lineage>
        <taxon>Bacteria</taxon>
        <taxon>Thermotogati</taxon>
        <taxon>Thermotogota</taxon>
        <taxon>Thermotogae</taxon>
        <taxon>Thermotogales</taxon>
        <taxon>Fervidobacteriaceae</taxon>
        <taxon>Fervidobacterium</taxon>
    </lineage>
</organism>
<feature type="binding site" evidence="10">
    <location>
        <begin position="241"/>
        <end position="242"/>
    </location>
    <ligand>
        <name>substrate</name>
    </ligand>
</feature>
<comment type="pathway">
    <text evidence="8">Membrane lipid metabolism; glycerophospholipid metabolism.</text>
</comment>
<dbReference type="FunFam" id="1.10.1040.10:FF:000001">
    <property type="entry name" value="Glycerol-3-phosphate dehydrogenase [NAD(P)+]"/>
    <property type="match status" value="1"/>
</dbReference>
<feature type="binding site" evidence="8">
    <location>
        <position position="242"/>
    </location>
    <ligand>
        <name>sn-glycerol 3-phosphate</name>
        <dbReference type="ChEBI" id="CHEBI:57597"/>
    </ligand>
</feature>
<evidence type="ECO:0000256" key="2">
    <source>
        <dbReference type="ARBA" id="ARBA00022516"/>
    </source>
</evidence>
<dbReference type="GO" id="GO:0051287">
    <property type="term" value="F:NAD binding"/>
    <property type="evidence" value="ECO:0007669"/>
    <property type="project" value="InterPro"/>
</dbReference>
<feature type="binding site" evidence="8">
    <location>
        <position position="265"/>
    </location>
    <ligand>
        <name>NADPH</name>
        <dbReference type="ChEBI" id="CHEBI:57783"/>
    </ligand>
</feature>
<dbReference type="PANTHER" id="PTHR11728:SF1">
    <property type="entry name" value="GLYCEROL-3-PHOSPHATE DEHYDROGENASE [NAD(+)] 2, CHLOROPLASTIC"/>
    <property type="match status" value="1"/>
</dbReference>
<evidence type="ECO:0000256" key="11">
    <source>
        <dbReference type="PIRSR" id="PIRSR000114-3"/>
    </source>
</evidence>
<feature type="binding site" evidence="8">
    <location>
        <position position="98"/>
    </location>
    <ligand>
        <name>NADPH</name>
        <dbReference type="ChEBI" id="CHEBI:57783"/>
    </ligand>
</feature>
<evidence type="ECO:0000256" key="10">
    <source>
        <dbReference type="PIRSR" id="PIRSR000114-2"/>
    </source>
</evidence>
<dbReference type="GO" id="GO:0006650">
    <property type="term" value="P:glycerophospholipid metabolic process"/>
    <property type="evidence" value="ECO:0007669"/>
    <property type="project" value="UniProtKB-UniRule"/>
</dbReference>
<dbReference type="GO" id="GO:0046168">
    <property type="term" value="P:glycerol-3-phosphate catabolic process"/>
    <property type="evidence" value="ECO:0007669"/>
    <property type="project" value="InterPro"/>
</dbReference>
<evidence type="ECO:0000256" key="12">
    <source>
        <dbReference type="RuleBase" id="RU000437"/>
    </source>
</evidence>
<feature type="binding site" evidence="8">
    <location>
        <position position="127"/>
    </location>
    <ligand>
        <name>sn-glycerol 3-phosphate</name>
        <dbReference type="ChEBI" id="CHEBI:57597"/>
    </ligand>
</feature>
<dbReference type="Pfam" id="PF01210">
    <property type="entry name" value="NAD_Gly3P_dh_N"/>
    <property type="match status" value="1"/>
</dbReference>
<accession>A0A7C5U923</accession>
<evidence type="ECO:0000256" key="1">
    <source>
        <dbReference type="ARBA" id="ARBA00011009"/>
    </source>
</evidence>
<dbReference type="UniPathway" id="UPA00940"/>
<comment type="function">
    <text evidence="8">Catalyzes the reduction of the glycolytic intermediate dihydroxyacetone phosphate (DHAP) to sn-glycerol 3-phosphate (G3P), the key precursor for phospholipid synthesis.</text>
</comment>
<reference evidence="16" key="1">
    <citation type="journal article" date="2020" name="mSystems">
        <title>Genome- and Community-Level Interaction Insights into Carbon Utilization and Element Cycling Functions of Hydrothermarchaeota in Hydrothermal Sediment.</title>
        <authorList>
            <person name="Zhou Z."/>
            <person name="Liu Y."/>
            <person name="Xu W."/>
            <person name="Pan J."/>
            <person name="Luo Z.H."/>
            <person name="Li M."/>
        </authorList>
    </citation>
    <scope>NUCLEOTIDE SEQUENCE [LARGE SCALE GENOMIC DNA]</scope>
    <source>
        <strain evidence="16">SpSt-1088</strain>
    </source>
</reference>
<dbReference type="GO" id="GO:0005975">
    <property type="term" value="P:carbohydrate metabolic process"/>
    <property type="evidence" value="ECO:0007669"/>
    <property type="project" value="InterPro"/>
</dbReference>
<dbReference type="Gene3D" id="3.40.50.720">
    <property type="entry name" value="NAD(P)-binding Rossmann-like Domain"/>
    <property type="match status" value="1"/>
</dbReference>
<gene>
    <name evidence="8" type="primary">gpsA</name>
    <name evidence="16" type="ORF">ENM46_05465</name>
</gene>
<evidence type="ECO:0000259" key="14">
    <source>
        <dbReference type="Pfam" id="PF01210"/>
    </source>
</evidence>
<feature type="binding site" evidence="11">
    <location>
        <position position="78"/>
    </location>
    <ligand>
        <name>NAD(+)</name>
        <dbReference type="ChEBI" id="CHEBI:57540"/>
    </ligand>
</feature>
<feature type="binding site" evidence="8">
    <location>
        <position position="240"/>
    </location>
    <ligand>
        <name>sn-glycerol 3-phosphate</name>
        <dbReference type="ChEBI" id="CHEBI:57597"/>
    </ligand>
</feature>
<evidence type="ECO:0000256" key="6">
    <source>
        <dbReference type="ARBA" id="ARBA00023209"/>
    </source>
</evidence>
<feature type="binding site" evidence="11">
    <location>
        <begin position="7"/>
        <end position="12"/>
    </location>
    <ligand>
        <name>NAD(+)</name>
        <dbReference type="ChEBI" id="CHEBI:57540"/>
    </ligand>
</feature>
<keyword evidence="8" id="KW-0547">Nucleotide-binding</keyword>
<sequence>MRYFILGAGSWGCTIAQLLNDNGHDVLLWAHTDELAAKLSETKAMPHVPDVKLDVPVTSDISNGKFFDVIVIATPTQFIRNVLEKIDYKPNVVLNLSKGIEISTGKRISEIVSEILGCDYAILSGPSHAEEVALRLPTAVVVAGKYADIFQKEFSNEYFRVYLHNDITGIELAGALKNVIAIAAGIVDGLGGWDNAKAALITRGLYEITKFSTHFGADPITFMGLAGIGDLVVTCGSKHSRNRRYGEMIAKGFDPIHLLDASKEIVEGAYTCKAVVENYGNDFDLPIIKEIYQVIYNGKSPLESIKSLMTRSLKVEMEEVKKWLEKNLKN</sequence>
<evidence type="ECO:0000256" key="3">
    <source>
        <dbReference type="ARBA" id="ARBA00023002"/>
    </source>
</evidence>
<keyword evidence="7 8" id="KW-1208">Phospholipid metabolism</keyword>
<dbReference type="InterPro" id="IPR011128">
    <property type="entry name" value="G3P_DH_NAD-dep_N"/>
</dbReference>
<keyword evidence="4 8" id="KW-0520">NAD</keyword>
<dbReference type="InterPro" id="IPR036291">
    <property type="entry name" value="NAD(P)-bd_dom_sf"/>
</dbReference>
<dbReference type="GO" id="GO:0046167">
    <property type="term" value="P:glycerol-3-phosphate biosynthetic process"/>
    <property type="evidence" value="ECO:0007669"/>
    <property type="project" value="UniProtKB-UniRule"/>
</dbReference>
<feature type="binding site" evidence="8">
    <location>
        <position position="11"/>
    </location>
    <ligand>
        <name>NADPH</name>
        <dbReference type="ChEBI" id="CHEBI:57783"/>
    </ligand>
</feature>
<keyword evidence="6 8" id="KW-0594">Phospholipid biosynthesis</keyword>
<comment type="catalytic activity">
    <reaction evidence="8 13">
        <text>sn-glycerol 3-phosphate + NADP(+) = dihydroxyacetone phosphate + NADPH + H(+)</text>
        <dbReference type="Rhea" id="RHEA:11096"/>
        <dbReference type="ChEBI" id="CHEBI:15378"/>
        <dbReference type="ChEBI" id="CHEBI:57597"/>
        <dbReference type="ChEBI" id="CHEBI:57642"/>
        <dbReference type="ChEBI" id="CHEBI:57783"/>
        <dbReference type="ChEBI" id="CHEBI:58349"/>
        <dbReference type="EC" id="1.1.1.94"/>
    </reaction>
</comment>